<name>A0A2Z7CI71_9LAMI</name>
<feature type="compositionally biased region" description="Polar residues" evidence="1">
    <location>
        <begin position="1"/>
        <end position="21"/>
    </location>
</feature>
<feature type="compositionally biased region" description="Polar residues" evidence="1">
    <location>
        <begin position="86"/>
        <end position="100"/>
    </location>
</feature>
<evidence type="ECO:0000256" key="1">
    <source>
        <dbReference type="SAM" id="MobiDB-lite"/>
    </source>
</evidence>
<feature type="compositionally biased region" description="Low complexity" evidence="1">
    <location>
        <begin position="22"/>
        <end position="31"/>
    </location>
</feature>
<proteinExistence type="predicted"/>
<evidence type="ECO:0000313" key="2">
    <source>
        <dbReference type="EMBL" id="KZV46781.1"/>
    </source>
</evidence>
<dbReference type="EMBL" id="KQ995380">
    <property type="protein sequence ID" value="KZV46781.1"/>
    <property type="molecule type" value="Genomic_DNA"/>
</dbReference>
<sequence length="134" mass="14567">MGTKTGDLTTRSPRSAQLQWGSTASTRSARTTQPSIVLLRTVCATQISLARSAQHISISLTQLQTDQHKTTQNMIPDQLSAIGSALDQSDQPSATKSLGSINECKFGPEQNIKSCTSSRCRRPDFEDHEEDDCA</sequence>
<keyword evidence="3" id="KW-1185">Reference proteome</keyword>
<reference evidence="2 3" key="1">
    <citation type="journal article" date="2015" name="Proc. Natl. Acad. Sci. U.S.A.">
        <title>The resurrection genome of Boea hygrometrica: A blueprint for survival of dehydration.</title>
        <authorList>
            <person name="Xiao L."/>
            <person name="Yang G."/>
            <person name="Zhang L."/>
            <person name="Yang X."/>
            <person name="Zhao S."/>
            <person name="Ji Z."/>
            <person name="Zhou Q."/>
            <person name="Hu M."/>
            <person name="Wang Y."/>
            <person name="Chen M."/>
            <person name="Xu Y."/>
            <person name="Jin H."/>
            <person name="Xiao X."/>
            <person name="Hu G."/>
            <person name="Bao F."/>
            <person name="Hu Y."/>
            <person name="Wan P."/>
            <person name="Li L."/>
            <person name="Deng X."/>
            <person name="Kuang T."/>
            <person name="Xiang C."/>
            <person name="Zhu J.K."/>
            <person name="Oliver M.J."/>
            <person name="He Y."/>
        </authorList>
    </citation>
    <scope>NUCLEOTIDE SEQUENCE [LARGE SCALE GENOMIC DNA]</scope>
    <source>
        <strain evidence="3">cv. XS01</strain>
    </source>
</reference>
<organism evidence="2 3">
    <name type="scientific">Dorcoceras hygrometricum</name>
    <dbReference type="NCBI Taxonomy" id="472368"/>
    <lineage>
        <taxon>Eukaryota</taxon>
        <taxon>Viridiplantae</taxon>
        <taxon>Streptophyta</taxon>
        <taxon>Embryophyta</taxon>
        <taxon>Tracheophyta</taxon>
        <taxon>Spermatophyta</taxon>
        <taxon>Magnoliopsida</taxon>
        <taxon>eudicotyledons</taxon>
        <taxon>Gunneridae</taxon>
        <taxon>Pentapetalae</taxon>
        <taxon>asterids</taxon>
        <taxon>lamiids</taxon>
        <taxon>Lamiales</taxon>
        <taxon>Gesneriaceae</taxon>
        <taxon>Didymocarpoideae</taxon>
        <taxon>Trichosporeae</taxon>
        <taxon>Loxocarpinae</taxon>
        <taxon>Dorcoceras</taxon>
    </lineage>
</organism>
<gene>
    <name evidence="2" type="ORF">F511_15341</name>
</gene>
<dbReference type="Proteomes" id="UP000250235">
    <property type="component" value="Unassembled WGS sequence"/>
</dbReference>
<dbReference type="AlphaFoldDB" id="A0A2Z7CI71"/>
<feature type="region of interest" description="Disordered" evidence="1">
    <location>
        <begin position="1"/>
        <end position="31"/>
    </location>
</feature>
<accession>A0A2Z7CI71</accession>
<feature type="region of interest" description="Disordered" evidence="1">
    <location>
        <begin position="115"/>
        <end position="134"/>
    </location>
</feature>
<feature type="region of interest" description="Disordered" evidence="1">
    <location>
        <begin position="78"/>
        <end position="102"/>
    </location>
</feature>
<evidence type="ECO:0000313" key="3">
    <source>
        <dbReference type="Proteomes" id="UP000250235"/>
    </source>
</evidence>
<protein>
    <submittedName>
        <fullName evidence="2">Uncharacterized protein</fullName>
    </submittedName>
</protein>